<proteinExistence type="inferred from homology"/>
<feature type="compositionally biased region" description="Low complexity" evidence="7">
    <location>
        <begin position="326"/>
        <end position="336"/>
    </location>
</feature>
<evidence type="ECO:0000313" key="11">
    <source>
        <dbReference type="Proteomes" id="UP000286931"/>
    </source>
</evidence>
<dbReference type="NCBIfam" id="TIGR01413">
    <property type="entry name" value="Dyp_perox_fam"/>
    <property type="match status" value="1"/>
</dbReference>
<evidence type="ECO:0000256" key="6">
    <source>
        <dbReference type="ARBA" id="ARBA00025737"/>
    </source>
</evidence>
<dbReference type="AlphaFoldDB" id="A0A401Z3C7"/>
<dbReference type="GO" id="GO:0046872">
    <property type="term" value="F:metal ion binding"/>
    <property type="evidence" value="ECO:0007669"/>
    <property type="project" value="UniProtKB-KW"/>
</dbReference>
<dbReference type="InterPro" id="IPR006314">
    <property type="entry name" value="Dyp_peroxidase"/>
</dbReference>
<evidence type="ECO:0000256" key="4">
    <source>
        <dbReference type="ARBA" id="ARBA00023002"/>
    </source>
</evidence>
<dbReference type="GO" id="GO:0004601">
    <property type="term" value="F:peroxidase activity"/>
    <property type="evidence" value="ECO:0007669"/>
    <property type="project" value="UniProtKB-KW"/>
</dbReference>
<dbReference type="InterPro" id="IPR011008">
    <property type="entry name" value="Dimeric_a/b-barrel"/>
</dbReference>
<dbReference type="InterPro" id="IPR048327">
    <property type="entry name" value="Dyp_perox_N"/>
</dbReference>
<dbReference type="SUPFAM" id="SSF54909">
    <property type="entry name" value="Dimeric alpha+beta barrel"/>
    <property type="match status" value="1"/>
</dbReference>
<feature type="region of interest" description="Disordered" evidence="7">
    <location>
        <begin position="312"/>
        <end position="381"/>
    </location>
</feature>
<dbReference type="OrthoDB" id="3251355at2"/>
<protein>
    <submittedName>
        <fullName evidence="10">Peroxidase</fullName>
    </submittedName>
</protein>
<dbReference type="PANTHER" id="PTHR30521:SF0">
    <property type="entry name" value="DYP-TYPE PEROXIDASE FAMILY PROTEIN"/>
    <property type="match status" value="1"/>
</dbReference>
<comment type="caution">
    <text evidence="10">The sequence shown here is derived from an EMBL/GenBank/DDBJ whole genome shotgun (WGS) entry which is preliminary data.</text>
</comment>
<dbReference type="Pfam" id="PF04261">
    <property type="entry name" value="Dyp_perox_N"/>
    <property type="match status" value="1"/>
</dbReference>
<feature type="domain" description="Dyp-type peroxidase C-terminal" evidence="9">
    <location>
        <begin position="147"/>
        <end position="312"/>
    </location>
</feature>
<sequence length="381" mass="40863">MCVQTEATPPPRPQTILGLPATAAMFLVLTIDAGPAAEATVRDLLADLAGLRRSVGFRRPERDLKCVVGIGSDAWDRLFAGPRPAELHPFRELVGAKHQAVSTPGDLLFHLRARSIDLCFELATVLTDRLAGAATVVDEVHGFRYFDQRDLMGFVDGTENPEGRDAFEAVTITAEEDPDFVGAGYVIVQKYLHDLRSWNALPVEAQEKVIGRTKLSDLELPDAIKPIDSHVALTTITDPDGTERDILRDNMPFGSVGSGEFGTYFIGYSSTPSVTEQMLENMFIGRPVGTYDRILDFSTAVTGGLFFVPTADFLDDPPGPPEAPIERAAPADQTPADPTPAAPRADGSLGIGALRAADPDAHSVDPAAHPATTPETRSPTP</sequence>
<keyword evidence="3" id="KW-0479">Metal-binding</keyword>
<dbReference type="GO" id="GO:0005829">
    <property type="term" value="C:cytosol"/>
    <property type="evidence" value="ECO:0007669"/>
    <property type="project" value="TreeGrafter"/>
</dbReference>
<evidence type="ECO:0000256" key="1">
    <source>
        <dbReference type="ARBA" id="ARBA00001970"/>
    </source>
</evidence>
<evidence type="ECO:0000256" key="5">
    <source>
        <dbReference type="ARBA" id="ARBA00023004"/>
    </source>
</evidence>
<evidence type="ECO:0000256" key="2">
    <source>
        <dbReference type="ARBA" id="ARBA00022559"/>
    </source>
</evidence>
<dbReference type="Pfam" id="PF20628">
    <property type="entry name" value="Dyp_perox_C"/>
    <property type="match status" value="1"/>
</dbReference>
<dbReference type="Proteomes" id="UP000286931">
    <property type="component" value="Unassembled WGS sequence"/>
</dbReference>
<gene>
    <name evidence="10" type="ORF">EHYA_09130</name>
</gene>
<keyword evidence="5" id="KW-0408">Iron</keyword>
<keyword evidence="4" id="KW-0560">Oxidoreductase</keyword>
<comment type="cofactor">
    <cofactor evidence="1">
        <name>heme b</name>
        <dbReference type="ChEBI" id="CHEBI:60344"/>
    </cofactor>
</comment>
<comment type="similarity">
    <text evidence="6">Belongs to the DyP-type peroxidase family.</text>
</comment>
<dbReference type="InterPro" id="IPR048328">
    <property type="entry name" value="Dyp_perox_C"/>
</dbReference>
<dbReference type="GO" id="GO:0020037">
    <property type="term" value="F:heme binding"/>
    <property type="evidence" value="ECO:0007669"/>
    <property type="project" value="InterPro"/>
</dbReference>
<evidence type="ECO:0000259" key="9">
    <source>
        <dbReference type="Pfam" id="PF20628"/>
    </source>
</evidence>
<keyword evidence="11" id="KW-1185">Reference proteome</keyword>
<organism evidence="10 11">
    <name type="scientific">Embleya hyalina</name>
    <dbReference type="NCBI Taxonomy" id="516124"/>
    <lineage>
        <taxon>Bacteria</taxon>
        <taxon>Bacillati</taxon>
        <taxon>Actinomycetota</taxon>
        <taxon>Actinomycetes</taxon>
        <taxon>Kitasatosporales</taxon>
        <taxon>Streptomycetaceae</taxon>
        <taxon>Embleya</taxon>
    </lineage>
</organism>
<dbReference type="PANTHER" id="PTHR30521">
    <property type="entry name" value="DEFERROCHELATASE/PEROXIDASE"/>
    <property type="match status" value="1"/>
</dbReference>
<evidence type="ECO:0000256" key="3">
    <source>
        <dbReference type="ARBA" id="ARBA00022723"/>
    </source>
</evidence>
<evidence type="ECO:0000259" key="8">
    <source>
        <dbReference type="Pfam" id="PF04261"/>
    </source>
</evidence>
<reference evidence="10 11" key="1">
    <citation type="submission" date="2018-12" db="EMBL/GenBank/DDBJ databases">
        <title>Draft genome sequence of Embleya hyalina NBRC 13850T.</title>
        <authorList>
            <person name="Komaki H."/>
            <person name="Hosoyama A."/>
            <person name="Kimura A."/>
            <person name="Ichikawa N."/>
            <person name="Tamura T."/>
        </authorList>
    </citation>
    <scope>NUCLEOTIDE SEQUENCE [LARGE SCALE GENOMIC DNA]</scope>
    <source>
        <strain evidence="10 11">NBRC 13850</strain>
    </source>
</reference>
<evidence type="ECO:0000256" key="7">
    <source>
        <dbReference type="SAM" id="MobiDB-lite"/>
    </source>
</evidence>
<keyword evidence="2 10" id="KW-0575">Peroxidase</keyword>
<dbReference type="PROSITE" id="PS51404">
    <property type="entry name" value="DYP_PEROXIDASE"/>
    <property type="match status" value="1"/>
</dbReference>
<name>A0A401Z3C7_9ACTN</name>
<accession>A0A401Z3C7</accession>
<dbReference type="RefSeq" id="WP_126642999.1">
    <property type="nucleotide sequence ID" value="NZ_BIFH01000048.1"/>
</dbReference>
<evidence type="ECO:0000313" key="10">
    <source>
        <dbReference type="EMBL" id="GCE01364.1"/>
    </source>
</evidence>
<dbReference type="EMBL" id="BIFH01000048">
    <property type="protein sequence ID" value="GCE01364.1"/>
    <property type="molecule type" value="Genomic_DNA"/>
</dbReference>
<feature type="domain" description="Dyp-type peroxidase N-terminal" evidence="8">
    <location>
        <begin position="16"/>
        <end position="144"/>
    </location>
</feature>